<proteinExistence type="predicted"/>
<dbReference type="SUPFAM" id="SSF46785">
    <property type="entry name" value="Winged helix' DNA-binding domain"/>
    <property type="match status" value="1"/>
</dbReference>
<dbReference type="eggNOG" id="COG1959">
    <property type="taxonomic scope" value="Bacteria"/>
</dbReference>
<dbReference type="KEGG" id="tcm:HL41_00120"/>
<organism evidence="2 3">
    <name type="scientific">Thermodesulfobacterium commune DSM 2178</name>
    <dbReference type="NCBI Taxonomy" id="289377"/>
    <lineage>
        <taxon>Bacteria</taxon>
        <taxon>Pseudomonadati</taxon>
        <taxon>Thermodesulfobacteriota</taxon>
        <taxon>Thermodesulfobacteria</taxon>
        <taxon>Thermodesulfobacteriales</taxon>
        <taxon>Thermodesulfobacteriaceae</taxon>
        <taxon>Thermodesulfobacterium</taxon>
    </lineage>
</organism>
<dbReference type="PROSITE" id="PS01332">
    <property type="entry name" value="HTH_RRF2_1"/>
    <property type="match status" value="1"/>
</dbReference>
<dbReference type="PaxDb" id="289377-HL41_00120"/>
<dbReference type="PANTHER" id="PTHR33221:SF5">
    <property type="entry name" value="HTH-TYPE TRANSCRIPTIONAL REGULATOR ISCR"/>
    <property type="match status" value="1"/>
</dbReference>
<dbReference type="InterPro" id="IPR000944">
    <property type="entry name" value="Tscrpt_reg_Rrf2"/>
</dbReference>
<gene>
    <name evidence="2" type="ORF">HL41_00120</name>
</gene>
<sequence>MFKLSTKGRYAVRAMYEIAKAYPNGVTLEEISASQNISRVYLAQILNRLRQSRLIKSSRGPGGGYVLRKHPDEVSLYEILEPLEGPGCIASCIDPGEGCEDVEECVAYPIWKKIGQYIECLLRQVKLGDLLRVETEKDKKKLVETITAGCC</sequence>
<accession>A0A075WXS0</accession>
<dbReference type="InterPro" id="IPR036390">
    <property type="entry name" value="WH_DNA-bd_sf"/>
</dbReference>
<evidence type="ECO:0008006" key="4">
    <source>
        <dbReference type="Google" id="ProtNLM"/>
    </source>
</evidence>
<dbReference type="Gene3D" id="1.10.10.10">
    <property type="entry name" value="Winged helix-like DNA-binding domain superfamily/Winged helix DNA-binding domain"/>
    <property type="match status" value="1"/>
</dbReference>
<protein>
    <recommendedName>
        <fullName evidence="4">Rrf2 family transcriptional regulator</fullName>
    </recommendedName>
</protein>
<evidence type="ECO:0000313" key="2">
    <source>
        <dbReference type="EMBL" id="AIH03367.1"/>
    </source>
</evidence>
<reference evidence="2 3" key="1">
    <citation type="journal article" date="2015" name="Genome Announc.">
        <title>Genome Sequence of a Sulfate-Reducing Thermophilic Bacterium, Thermodesulfobacterium commune DSM 2178T (Phylum Thermodesulfobacteria).</title>
        <authorList>
            <person name="Bhatnagar S."/>
            <person name="Badger J.H."/>
            <person name="Madupu R."/>
            <person name="Khouri H.M."/>
            <person name="O'Connor E.M."/>
            <person name="Robb F.T."/>
            <person name="Ward N.L."/>
            <person name="Eisen J.A."/>
        </authorList>
    </citation>
    <scope>NUCLEOTIDE SEQUENCE [LARGE SCALE GENOMIC DNA]</scope>
    <source>
        <strain evidence="2 3">DSM 2178</strain>
    </source>
</reference>
<dbReference type="GO" id="GO:0003677">
    <property type="term" value="F:DNA binding"/>
    <property type="evidence" value="ECO:0007669"/>
    <property type="project" value="UniProtKB-KW"/>
</dbReference>
<evidence type="ECO:0000313" key="3">
    <source>
        <dbReference type="Proteomes" id="UP000028481"/>
    </source>
</evidence>
<dbReference type="Proteomes" id="UP000028481">
    <property type="component" value="Chromosome"/>
</dbReference>
<keyword evidence="1" id="KW-0238">DNA-binding</keyword>
<dbReference type="Pfam" id="PF02082">
    <property type="entry name" value="Rrf2"/>
    <property type="match status" value="1"/>
</dbReference>
<dbReference type="PANTHER" id="PTHR33221">
    <property type="entry name" value="WINGED HELIX-TURN-HELIX TRANSCRIPTIONAL REGULATOR, RRF2 FAMILY"/>
    <property type="match status" value="1"/>
</dbReference>
<dbReference type="HOGENOM" id="CLU_107144_0_0_0"/>
<dbReference type="InterPro" id="IPR036388">
    <property type="entry name" value="WH-like_DNA-bd_sf"/>
</dbReference>
<dbReference type="OrthoDB" id="9808360at2"/>
<dbReference type="EMBL" id="CP008796">
    <property type="protein sequence ID" value="AIH03367.1"/>
    <property type="molecule type" value="Genomic_DNA"/>
</dbReference>
<dbReference type="NCBIfam" id="TIGR00738">
    <property type="entry name" value="rrf2_super"/>
    <property type="match status" value="1"/>
</dbReference>
<keyword evidence="3" id="KW-1185">Reference proteome</keyword>
<dbReference type="PROSITE" id="PS51197">
    <property type="entry name" value="HTH_RRF2_2"/>
    <property type="match status" value="1"/>
</dbReference>
<dbReference type="GO" id="GO:0005829">
    <property type="term" value="C:cytosol"/>
    <property type="evidence" value="ECO:0007669"/>
    <property type="project" value="TreeGrafter"/>
</dbReference>
<name>A0A075WXS0_9BACT</name>
<dbReference type="GO" id="GO:0003700">
    <property type="term" value="F:DNA-binding transcription factor activity"/>
    <property type="evidence" value="ECO:0007669"/>
    <property type="project" value="TreeGrafter"/>
</dbReference>
<dbReference type="STRING" id="289377.HL41_00120"/>
<dbReference type="InterPro" id="IPR030489">
    <property type="entry name" value="TR_Rrf2-type_CS"/>
</dbReference>
<dbReference type="RefSeq" id="WP_038062955.1">
    <property type="nucleotide sequence ID" value="NZ_CP008796.1"/>
</dbReference>
<evidence type="ECO:0000256" key="1">
    <source>
        <dbReference type="ARBA" id="ARBA00023125"/>
    </source>
</evidence>
<dbReference type="AlphaFoldDB" id="A0A075WXS0"/>